<evidence type="ECO:0000313" key="1">
    <source>
        <dbReference type="EMBL" id="ELQ63264.1"/>
    </source>
</evidence>
<reference evidence="1" key="1">
    <citation type="journal article" date="2012" name="PLoS Genet.">
        <title>Comparative analysis of the genomes of two field isolates of the rice blast fungus Magnaporthe oryzae.</title>
        <authorList>
            <person name="Xue M."/>
            <person name="Yang J."/>
            <person name="Li Z."/>
            <person name="Hu S."/>
            <person name="Yao N."/>
            <person name="Dean R.A."/>
            <person name="Zhao W."/>
            <person name="Shen M."/>
            <person name="Zhang H."/>
            <person name="Li C."/>
            <person name="Liu L."/>
            <person name="Cao L."/>
            <person name="Xu X."/>
            <person name="Xing Y."/>
            <person name="Hsiang T."/>
            <person name="Zhang Z."/>
            <person name="Xu J.R."/>
            <person name="Peng Y.L."/>
        </authorList>
    </citation>
    <scope>NUCLEOTIDE SEQUENCE [LARGE SCALE GENOMIC DNA]</scope>
    <source>
        <strain evidence="1">P131</strain>
    </source>
</reference>
<protein>
    <submittedName>
        <fullName evidence="1">Uncharacterized protein</fullName>
    </submittedName>
</protein>
<name>L7J5Z5_PYRO1</name>
<organism>
    <name type="scientific">Pyricularia oryzae (strain P131)</name>
    <name type="common">Rice blast fungus</name>
    <name type="synonym">Magnaporthe oryzae</name>
    <dbReference type="NCBI Taxonomy" id="1143193"/>
    <lineage>
        <taxon>Eukaryota</taxon>
        <taxon>Fungi</taxon>
        <taxon>Dikarya</taxon>
        <taxon>Ascomycota</taxon>
        <taxon>Pezizomycotina</taxon>
        <taxon>Sordariomycetes</taxon>
        <taxon>Sordariomycetidae</taxon>
        <taxon>Magnaporthales</taxon>
        <taxon>Pyriculariaceae</taxon>
        <taxon>Pyricularia</taxon>
    </lineage>
</organism>
<gene>
    <name evidence="1" type="ORF">OOW_P131scaffold00998g46</name>
</gene>
<dbReference type="EMBL" id="JH795443">
    <property type="protein sequence ID" value="ELQ63264.1"/>
    <property type="molecule type" value="Genomic_DNA"/>
</dbReference>
<proteinExistence type="predicted"/>
<sequence length="173" mass="18873">MPRDTSASSPSSNAAHARLIGRGELSKWIKLKRSGKTAVMSAVASWLPSITARGTAGGPIKCDQRCTKAEAYGVCTEYIEPSPPVSRVRRIDLEVYTGVGKNFIVHQVEYWYFDIKIPHFLINPVPPASSNAPRGCWGPSPALVVQLEARWGTRPLAPFQRKDRGSTPGLATE</sequence>
<dbReference type="AlphaFoldDB" id="L7J5Z5"/>
<accession>L7J5Z5</accession>